<dbReference type="CDD" id="cd00198">
    <property type="entry name" value="vWFA"/>
    <property type="match status" value="1"/>
</dbReference>
<proteinExistence type="predicted"/>
<feature type="region of interest" description="Disordered" evidence="1">
    <location>
        <begin position="104"/>
        <end position="124"/>
    </location>
</feature>
<gene>
    <name evidence="2" type="ORF">ACFFRI_05810</name>
</gene>
<dbReference type="Gene3D" id="3.40.50.410">
    <property type="entry name" value="von Willebrand factor, type A domain"/>
    <property type="match status" value="1"/>
</dbReference>
<name>A0ABV5K741_9ACTN</name>
<accession>A0ABV5K741</accession>
<dbReference type="EMBL" id="JBHMDG010000007">
    <property type="protein sequence ID" value="MFB9312554.1"/>
    <property type="molecule type" value="Genomic_DNA"/>
</dbReference>
<keyword evidence="3" id="KW-1185">Reference proteome</keyword>
<dbReference type="PIRSF" id="PIRSF010256">
    <property type="entry name" value="CoxE_vWa"/>
    <property type="match status" value="1"/>
</dbReference>
<dbReference type="RefSeq" id="WP_140007581.1">
    <property type="nucleotide sequence ID" value="NZ_JBHMDG010000007.1"/>
</dbReference>
<feature type="compositionally biased region" description="Acidic residues" evidence="1">
    <location>
        <begin position="104"/>
        <end position="115"/>
    </location>
</feature>
<dbReference type="PANTHER" id="PTHR39338">
    <property type="entry name" value="BLL5662 PROTEIN-RELATED"/>
    <property type="match status" value="1"/>
</dbReference>
<dbReference type="InterPro" id="IPR008912">
    <property type="entry name" value="Uncharacterised_CoxE"/>
</dbReference>
<dbReference type="PANTHER" id="PTHR39338:SF6">
    <property type="entry name" value="BLL5662 PROTEIN"/>
    <property type="match status" value="1"/>
</dbReference>
<dbReference type="Proteomes" id="UP001589750">
    <property type="component" value="Unassembled WGS sequence"/>
</dbReference>
<dbReference type="SUPFAM" id="SSF53300">
    <property type="entry name" value="vWA-like"/>
    <property type="match status" value="1"/>
</dbReference>
<dbReference type="InterPro" id="IPR036465">
    <property type="entry name" value="vWFA_dom_sf"/>
</dbReference>
<dbReference type="InterPro" id="IPR011195">
    <property type="entry name" value="UCP010256"/>
</dbReference>
<protein>
    <submittedName>
        <fullName evidence="2">VWA domain-containing protein</fullName>
    </submittedName>
</protein>
<dbReference type="Pfam" id="PF05762">
    <property type="entry name" value="VWA_CoxE"/>
    <property type="match status" value="1"/>
</dbReference>
<reference evidence="2 3" key="1">
    <citation type="submission" date="2024-09" db="EMBL/GenBank/DDBJ databases">
        <authorList>
            <person name="Sun Q."/>
            <person name="Mori K."/>
        </authorList>
    </citation>
    <scope>NUCLEOTIDE SEQUENCE [LARGE SCALE GENOMIC DNA]</scope>
    <source>
        <strain evidence="2 3">JCM 9626</strain>
    </source>
</reference>
<organism evidence="2 3">
    <name type="scientific">Nocardioides plantarum</name>
    <dbReference type="NCBI Taxonomy" id="29299"/>
    <lineage>
        <taxon>Bacteria</taxon>
        <taxon>Bacillati</taxon>
        <taxon>Actinomycetota</taxon>
        <taxon>Actinomycetes</taxon>
        <taxon>Propionibacteriales</taxon>
        <taxon>Nocardioidaceae</taxon>
        <taxon>Nocardioides</taxon>
    </lineage>
</organism>
<comment type="caution">
    <text evidence="2">The sequence shown here is derived from an EMBL/GenBank/DDBJ whole genome shotgun (WGS) entry which is preliminary data.</text>
</comment>
<sequence length="403" mass="43977">MPTTSPAVRPATVDPRLVSRTQDHLFAFLRALHDAGLAVPATKQRDFLAGIETIAPSTTGQLYWVGVATIVTSESGHQVFDEVFRRFFGSPEDAVLVIDEPAEDPDADADAEEEQSSAPGESQAEDLLVAETSGSGLRAGLSSPELPKRFGGTSASARAVMREIAAELPRAVPRARSRRYRPGRRRDRVDLRAVYLESRRTQGEIVRLRWRHRPTQTRRVLVLIDVSGSMKQHSPDYLRFAHTVLATCSGVEVFTFGTRLTRVTSALRHRDVDEALGSLAPLVLDADGGTLIGESLTEFLRDAHFVTMARGALVLVLSDGLERGDCTAMVGAVGRLSRLAHRLVWWSPLACDPAYRPLTRGMAAVVGDLDALAGVRDLETALTQVRSSFSRAPAHHPTRRNHG</sequence>
<evidence type="ECO:0000313" key="2">
    <source>
        <dbReference type="EMBL" id="MFB9312554.1"/>
    </source>
</evidence>
<evidence type="ECO:0000256" key="1">
    <source>
        <dbReference type="SAM" id="MobiDB-lite"/>
    </source>
</evidence>
<evidence type="ECO:0000313" key="3">
    <source>
        <dbReference type="Proteomes" id="UP001589750"/>
    </source>
</evidence>